<dbReference type="InterPro" id="IPR043502">
    <property type="entry name" value="DNA/RNA_pol_sf"/>
</dbReference>
<sequence length="580" mass="67406">MINVSEILKDDNLLFYDIESFKEDALVVFKDIQNKVVGIFHNDFEGMYEVIQGKTLVGFNNYFYDDPMLEKMLACWTPQQLKEQNDRLISGQKVKIYRLGNEVITLDCFQQADVSKPSLKKIEANMGANIYESLIDFNIDRKLTEEELEETIQYCSYDVQMTIEIFKKRLKDYFEPKLNIIAMLDEAIQRRAIRWNTTTISANLVTNGKPLQQWSDVRLGEYNETGEYDMFELVPGPVKAFWKENYLKDKGKYIHEEFGCKIEFGFGGLHGVPIRNKVRYKNVKMLDVASLYPNIINKLDVLGGRTQFYKENLVDKRLAIKHTDKTLSAALKLVINSIYGLLRSDYSLLKNKMGAISVCIYGQIILYDLCKRLAPTCEIVNINTDGVGFVTDSDDYIKVWEEWQDDYGFVLELDEFDTFIQKDVNNYIAVEPSGGIKAKGGEVGRYGYENVFRNNSNRIVDIAIGEYLLHDQEPLDTILERLNEPKLFQQVLQAGGTYKGTFDENGKQYQKVNRVFPVKRGGVKLYKRRQDDGMVMFPDAPEQMLVWNYEVDDLEDFKNKIDINYYYTLINKKLERWKVL</sequence>
<dbReference type="InterPro" id="IPR023211">
    <property type="entry name" value="DNA_pol_palm_dom_sf"/>
</dbReference>
<dbReference type="Proteomes" id="UP001179483">
    <property type="component" value="Chromosome"/>
</dbReference>
<dbReference type="EMBL" id="CP116590">
    <property type="protein sequence ID" value="WCG37072.1"/>
    <property type="molecule type" value="Genomic_DNA"/>
</dbReference>
<dbReference type="AlphaFoldDB" id="A0AAE9XIB1"/>
<dbReference type="Gene3D" id="3.30.420.10">
    <property type="entry name" value="Ribonuclease H-like superfamily/Ribonuclease H"/>
    <property type="match status" value="1"/>
</dbReference>
<dbReference type="Gene3D" id="3.90.1600.10">
    <property type="entry name" value="Palm domain of DNA polymerase"/>
    <property type="match status" value="1"/>
</dbReference>
<dbReference type="InterPro" id="IPR036397">
    <property type="entry name" value="RNaseH_sf"/>
</dbReference>
<name>A0AAE9XIB1_9LACT</name>
<dbReference type="RefSeq" id="WP_271735345.1">
    <property type="nucleotide sequence ID" value="NZ_CP116590.1"/>
</dbReference>
<evidence type="ECO:0000313" key="2">
    <source>
        <dbReference type="Proteomes" id="UP001179483"/>
    </source>
</evidence>
<organism evidence="1 2">
    <name type="scientific">Aerococcus urinaeequi</name>
    <dbReference type="NCBI Taxonomy" id="51665"/>
    <lineage>
        <taxon>Bacteria</taxon>
        <taxon>Bacillati</taxon>
        <taxon>Bacillota</taxon>
        <taxon>Bacilli</taxon>
        <taxon>Lactobacillales</taxon>
        <taxon>Aerococcaceae</taxon>
        <taxon>Aerococcus</taxon>
    </lineage>
</organism>
<reference evidence="1" key="1">
    <citation type="submission" date="2023-01" db="EMBL/GenBank/DDBJ databases">
        <title>Oxazolidinone resistance genes in florfenicol resistant enterococci from beef cattle and veal calves at slaughter.</title>
        <authorList>
            <person name="Biggel M."/>
        </authorList>
    </citation>
    <scope>NUCLEOTIDE SEQUENCE</scope>
    <source>
        <strain evidence="1">K79-1</strain>
    </source>
</reference>
<dbReference type="SUPFAM" id="SSF53098">
    <property type="entry name" value="Ribonuclease H-like"/>
    <property type="match status" value="1"/>
</dbReference>
<evidence type="ECO:0000313" key="1">
    <source>
        <dbReference type="EMBL" id="WCG37072.1"/>
    </source>
</evidence>
<proteinExistence type="predicted"/>
<gene>
    <name evidence="1" type="ORF">PML80_05975</name>
</gene>
<accession>A0AAE9XIB1</accession>
<dbReference type="InterPro" id="IPR012337">
    <property type="entry name" value="RNaseH-like_sf"/>
</dbReference>
<protein>
    <submittedName>
        <fullName evidence="1">Uncharacterized protein</fullName>
    </submittedName>
</protein>
<dbReference type="GO" id="GO:0003676">
    <property type="term" value="F:nucleic acid binding"/>
    <property type="evidence" value="ECO:0007669"/>
    <property type="project" value="InterPro"/>
</dbReference>
<dbReference type="SUPFAM" id="SSF56672">
    <property type="entry name" value="DNA/RNA polymerases"/>
    <property type="match status" value="1"/>
</dbReference>